<sequence length="323" mass="35352">MEIMKLLPLVTTVLLPSSLVQLEMQILKETATVAEMDRNYPEKRCRKLEREAINWIDGSRNTIGNYKVEHPTVHDNLITCPYVLSTARTLYLPATLKTNRSSAQTQKNKQLGGDKDLAMGGKAGKKHIVQDSSNDDDDDTNIARGSERANRGAIYSGITDDINHQRKLLLEAAADAGAGLGGLWGGAGVKVDELALVEGDLGMAGVVVDLHGLDVGGGGLAEGALQLGVAALVLARPVRQPRLTAAPVRRRRVDLRRDLLRRVFLRLRLARHDRPPPSDATNQTLTLILIPGERHRRLSASINQIGGNKERKKNKEKGRGKMR</sequence>
<dbReference type="EMBL" id="CP097506">
    <property type="protein sequence ID" value="URD97288.1"/>
    <property type="molecule type" value="Genomic_DNA"/>
</dbReference>
<feature type="compositionally biased region" description="Polar residues" evidence="1">
    <location>
        <begin position="98"/>
        <end position="109"/>
    </location>
</feature>
<evidence type="ECO:0000313" key="4">
    <source>
        <dbReference type="Proteomes" id="UP001055439"/>
    </source>
</evidence>
<dbReference type="AlphaFoldDB" id="A0A9E7JXT1"/>
<dbReference type="Proteomes" id="UP001055439">
    <property type="component" value="Chromosome 4"/>
</dbReference>
<protein>
    <submittedName>
        <fullName evidence="3">Uncharacterized protein</fullName>
    </submittedName>
</protein>
<name>A0A9E7JXT1_9LILI</name>
<feature type="region of interest" description="Disordered" evidence="1">
    <location>
        <begin position="300"/>
        <end position="323"/>
    </location>
</feature>
<organism evidence="3 4">
    <name type="scientific">Musa troglodytarum</name>
    <name type="common">fe'i banana</name>
    <dbReference type="NCBI Taxonomy" id="320322"/>
    <lineage>
        <taxon>Eukaryota</taxon>
        <taxon>Viridiplantae</taxon>
        <taxon>Streptophyta</taxon>
        <taxon>Embryophyta</taxon>
        <taxon>Tracheophyta</taxon>
        <taxon>Spermatophyta</taxon>
        <taxon>Magnoliopsida</taxon>
        <taxon>Liliopsida</taxon>
        <taxon>Zingiberales</taxon>
        <taxon>Musaceae</taxon>
        <taxon>Musa</taxon>
    </lineage>
</organism>
<accession>A0A9E7JXT1</accession>
<evidence type="ECO:0000313" key="3">
    <source>
        <dbReference type="EMBL" id="URD97288.1"/>
    </source>
</evidence>
<evidence type="ECO:0000256" key="2">
    <source>
        <dbReference type="SAM" id="SignalP"/>
    </source>
</evidence>
<feature type="chain" id="PRO_5039733836" evidence="2">
    <location>
        <begin position="23"/>
        <end position="323"/>
    </location>
</feature>
<gene>
    <name evidence="3" type="ORF">MUK42_34866</name>
</gene>
<feature type="region of interest" description="Disordered" evidence="1">
    <location>
        <begin position="98"/>
        <end position="145"/>
    </location>
</feature>
<reference evidence="3" key="1">
    <citation type="submission" date="2022-05" db="EMBL/GenBank/DDBJ databases">
        <title>The Musa troglodytarum L. genome provides insights into the mechanism of non-climacteric behaviour and enrichment of carotenoids.</title>
        <authorList>
            <person name="Wang J."/>
        </authorList>
    </citation>
    <scope>NUCLEOTIDE SEQUENCE</scope>
    <source>
        <tissue evidence="3">Leaf</tissue>
    </source>
</reference>
<evidence type="ECO:0000256" key="1">
    <source>
        <dbReference type="SAM" id="MobiDB-lite"/>
    </source>
</evidence>
<feature type="signal peptide" evidence="2">
    <location>
        <begin position="1"/>
        <end position="22"/>
    </location>
</feature>
<feature type="compositionally biased region" description="Basic residues" evidence="1">
    <location>
        <begin position="310"/>
        <end position="323"/>
    </location>
</feature>
<keyword evidence="4" id="KW-1185">Reference proteome</keyword>
<keyword evidence="2" id="KW-0732">Signal</keyword>
<proteinExistence type="predicted"/>